<dbReference type="Proteomes" id="UP000299102">
    <property type="component" value="Unassembled WGS sequence"/>
</dbReference>
<evidence type="ECO:0000313" key="3">
    <source>
        <dbReference type="Proteomes" id="UP000299102"/>
    </source>
</evidence>
<keyword evidence="3" id="KW-1185">Reference proteome</keyword>
<dbReference type="GO" id="GO:0003824">
    <property type="term" value="F:catalytic activity"/>
    <property type="evidence" value="ECO:0007669"/>
    <property type="project" value="InterPro"/>
</dbReference>
<dbReference type="InterPro" id="IPR036875">
    <property type="entry name" value="Znf_CCHC_sf"/>
</dbReference>
<dbReference type="Gene3D" id="3.60.10.10">
    <property type="entry name" value="Endonuclease/exonuclease/phosphatase"/>
    <property type="match status" value="1"/>
</dbReference>
<evidence type="ECO:0000313" key="2">
    <source>
        <dbReference type="EMBL" id="GBP24275.1"/>
    </source>
</evidence>
<name>A0A4C1UCV1_EUMVA</name>
<organism evidence="2 3">
    <name type="scientific">Eumeta variegata</name>
    <name type="common">Bagworm moth</name>
    <name type="synonym">Eumeta japonica</name>
    <dbReference type="NCBI Taxonomy" id="151549"/>
    <lineage>
        <taxon>Eukaryota</taxon>
        <taxon>Metazoa</taxon>
        <taxon>Ecdysozoa</taxon>
        <taxon>Arthropoda</taxon>
        <taxon>Hexapoda</taxon>
        <taxon>Insecta</taxon>
        <taxon>Pterygota</taxon>
        <taxon>Neoptera</taxon>
        <taxon>Endopterygota</taxon>
        <taxon>Lepidoptera</taxon>
        <taxon>Glossata</taxon>
        <taxon>Ditrysia</taxon>
        <taxon>Tineoidea</taxon>
        <taxon>Psychidae</taxon>
        <taxon>Oiketicinae</taxon>
        <taxon>Eumeta</taxon>
    </lineage>
</organism>
<dbReference type="Pfam" id="PF14529">
    <property type="entry name" value="Exo_endo_phos_2"/>
    <property type="match status" value="1"/>
</dbReference>
<dbReference type="OrthoDB" id="8057216at2759"/>
<dbReference type="GO" id="GO:0003676">
    <property type="term" value="F:nucleic acid binding"/>
    <property type="evidence" value="ECO:0007669"/>
    <property type="project" value="InterPro"/>
</dbReference>
<sequence>MRVDALDRLGDLIEDAKDFFVSKAKDHKGLKVNTTAKEVLGEHGKIRIGWVNCRIKAIERPTKCFKCWHYGYLSISCKSNVGRSKHCIKCGEEGHRTVSTSTSATHCLSLAEFMDFRHRLIKDAKRHFFVVIAGDFNSWAVGWGSKETNARGEALLKALAVLDVVLLNCGDKLIFIRGEAASIIDFTSEKSKELMITAWDASIPRKQNVNHHPLVHWWNEEICRLCKECFKMRKASQCGRKRPNSAELILE</sequence>
<dbReference type="InterPro" id="IPR005135">
    <property type="entry name" value="Endo/exonuclease/phosphatase"/>
</dbReference>
<dbReference type="InterPro" id="IPR036691">
    <property type="entry name" value="Endo/exonu/phosph_ase_sf"/>
</dbReference>
<accession>A0A4C1UCV1</accession>
<feature type="domain" description="Endonuclease/exonuclease/phosphatase" evidence="1">
    <location>
        <begin position="120"/>
        <end position="196"/>
    </location>
</feature>
<proteinExistence type="predicted"/>
<dbReference type="SUPFAM" id="SSF56219">
    <property type="entry name" value="DNase I-like"/>
    <property type="match status" value="1"/>
</dbReference>
<dbReference type="AlphaFoldDB" id="A0A4C1UCV1"/>
<reference evidence="2 3" key="1">
    <citation type="journal article" date="2019" name="Commun. Biol.">
        <title>The bagworm genome reveals a unique fibroin gene that provides high tensile strength.</title>
        <authorList>
            <person name="Kono N."/>
            <person name="Nakamura H."/>
            <person name="Ohtoshi R."/>
            <person name="Tomita M."/>
            <person name="Numata K."/>
            <person name="Arakawa K."/>
        </authorList>
    </citation>
    <scope>NUCLEOTIDE SEQUENCE [LARGE SCALE GENOMIC DNA]</scope>
</reference>
<evidence type="ECO:0000259" key="1">
    <source>
        <dbReference type="Pfam" id="PF14529"/>
    </source>
</evidence>
<protein>
    <recommendedName>
        <fullName evidence="1">Endonuclease/exonuclease/phosphatase domain-containing protein</fullName>
    </recommendedName>
</protein>
<comment type="caution">
    <text evidence="2">The sequence shown here is derived from an EMBL/GenBank/DDBJ whole genome shotgun (WGS) entry which is preliminary data.</text>
</comment>
<dbReference type="SUPFAM" id="SSF57756">
    <property type="entry name" value="Retrovirus zinc finger-like domains"/>
    <property type="match status" value="1"/>
</dbReference>
<gene>
    <name evidence="2" type="ORF">EVAR_80128_1</name>
</gene>
<dbReference type="GO" id="GO:0008270">
    <property type="term" value="F:zinc ion binding"/>
    <property type="evidence" value="ECO:0007669"/>
    <property type="project" value="InterPro"/>
</dbReference>
<dbReference type="EMBL" id="BGZK01000159">
    <property type="protein sequence ID" value="GBP24275.1"/>
    <property type="molecule type" value="Genomic_DNA"/>
</dbReference>